<protein>
    <submittedName>
        <fullName evidence="3">Uncharacterized protein</fullName>
    </submittedName>
</protein>
<feature type="transmembrane region" description="Helical" evidence="2">
    <location>
        <begin position="147"/>
        <end position="167"/>
    </location>
</feature>
<evidence type="ECO:0000256" key="1">
    <source>
        <dbReference type="SAM" id="MobiDB-lite"/>
    </source>
</evidence>
<feature type="transmembrane region" description="Helical" evidence="2">
    <location>
        <begin position="823"/>
        <end position="848"/>
    </location>
</feature>
<keyword evidence="2" id="KW-0472">Membrane</keyword>
<dbReference type="Proteomes" id="UP000790347">
    <property type="component" value="Unassembled WGS sequence"/>
</dbReference>
<keyword evidence="4" id="KW-1185">Reference proteome</keyword>
<feature type="transmembrane region" description="Helical" evidence="2">
    <location>
        <begin position="1288"/>
        <end position="1307"/>
    </location>
</feature>
<feature type="transmembrane region" description="Helical" evidence="2">
    <location>
        <begin position="698"/>
        <end position="721"/>
    </location>
</feature>
<feature type="transmembrane region" description="Helical" evidence="2">
    <location>
        <begin position="1074"/>
        <end position="1099"/>
    </location>
</feature>
<organism evidence="3 4">
    <name type="scientific">Dermatophagoides farinae</name>
    <name type="common">American house dust mite</name>
    <dbReference type="NCBI Taxonomy" id="6954"/>
    <lineage>
        <taxon>Eukaryota</taxon>
        <taxon>Metazoa</taxon>
        <taxon>Ecdysozoa</taxon>
        <taxon>Arthropoda</taxon>
        <taxon>Chelicerata</taxon>
        <taxon>Arachnida</taxon>
        <taxon>Acari</taxon>
        <taxon>Acariformes</taxon>
        <taxon>Sarcoptiformes</taxon>
        <taxon>Astigmata</taxon>
        <taxon>Psoroptidia</taxon>
        <taxon>Analgoidea</taxon>
        <taxon>Pyroglyphidae</taxon>
        <taxon>Dermatophagoidinae</taxon>
        <taxon>Dermatophagoides</taxon>
    </lineage>
</organism>
<reference evidence="3" key="2">
    <citation type="journal article" date="2022" name="Res Sq">
        <title>Comparative Genomics Reveals Insights into the Divergent Evolution of Astigmatic Mites and Household Pest Adaptations.</title>
        <authorList>
            <person name="Xiong Q."/>
            <person name="Wan A.T.-Y."/>
            <person name="Liu X.-Y."/>
            <person name="Fung C.S.-H."/>
            <person name="Xiao X."/>
            <person name="Malainual N."/>
            <person name="Hou J."/>
            <person name="Wang L."/>
            <person name="Wang M."/>
            <person name="Yang K."/>
            <person name="Cui Y."/>
            <person name="Leung E."/>
            <person name="Nong W."/>
            <person name="Shin S.-K."/>
            <person name="Au S."/>
            <person name="Jeong K.Y."/>
            <person name="Chew F.T."/>
            <person name="Hui J."/>
            <person name="Leung T.F."/>
            <person name="Tungtrongchitr A."/>
            <person name="Zhong N."/>
            <person name="Liu Z."/>
            <person name="Tsui S."/>
        </authorList>
    </citation>
    <scope>NUCLEOTIDE SEQUENCE</scope>
    <source>
        <strain evidence="3">Derf</strain>
        <tissue evidence="3">Whole organism</tissue>
    </source>
</reference>
<feature type="transmembrane region" description="Helical" evidence="2">
    <location>
        <begin position="1608"/>
        <end position="1627"/>
    </location>
</feature>
<proteinExistence type="predicted"/>
<feature type="transmembrane region" description="Helical" evidence="2">
    <location>
        <begin position="560"/>
        <end position="578"/>
    </location>
</feature>
<dbReference type="EMBL" id="ASGP02000008">
    <property type="protein sequence ID" value="KAH9493290.1"/>
    <property type="molecule type" value="Genomic_DNA"/>
</dbReference>
<feature type="transmembrane region" description="Helical" evidence="2">
    <location>
        <begin position="61"/>
        <end position="78"/>
    </location>
</feature>
<keyword evidence="2" id="KW-1133">Transmembrane helix</keyword>
<feature type="transmembrane region" description="Helical" evidence="2">
    <location>
        <begin position="784"/>
        <end position="803"/>
    </location>
</feature>
<comment type="caution">
    <text evidence="3">The sequence shown here is derived from an EMBL/GenBank/DDBJ whole genome shotgun (WGS) entry which is preliminary data.</text>
</comment>
<evidence type="ECO:0000313" key="4">
    <source>
        <dbReference type="Proteomes" id="UP000790347"/>
    </source>
</evidence>
<feature type="transmembrane region" description="Helical" evidence="2">
    <location>
        <begin position="1505"/>
        <end position="1525"/>
    </location>
</feature>
<feature type="transmembrane region" description="Helical" evidence="2">
    <location>
        <begin position="214"/>
        <end position="233"/>
    </location>
</feature>
<name>A0A922HL82_DERFA</name>
<feature type="transmembrane region" description="Helical" evidence="2">
    <location>
        <begin position="1738"/>
        <end position="1757"/>
    </location>
</feature>
<feature type="transmembrane region" description="Helical" evidence="2">
    <location>
        <begin position="959"/>
        <end position="977"/>
    </location>
</feature>
<evidence type="ECO:0000256" key="2">
    <source>
        <dbReference type="SAM" id="Phobius"/>
    </source>
</evidence>
<feature type="transmembrane region" description="Helical" evidence="2">
    <location>
        <begin position="1153"/>
        <end position="1177"/>
    </location>
</feature>
<feature type="transmembrane region" description="Helical" evidence="2">
    <location>
        <begin position="1714"/>
        <end position="1732"/>
    </location>
</feature>
<feature type="transmembrane region" description="Helical" evidence="2">
    <location>
        <begin position="640"/>
        <end position="658"/>
    </location>
</feature>
<feature type="transmembrane region" description="Helical" evidence="2">
    <location>
        <begin position="1197"/>
        <end position="1221"/>
    </location>
</feature>
<feature type="transmembrane region" description="Helical" evidence="2">
    <location>
        <begin position="264"/>
        <end position="287"/>
    </location>
</feature>
<accession>A0A922HL82</accession>
<feature type="transmembrane region" description="Helical" evidence="2">
    <location>
        <begin position="374"/>
        <end position="393"/>
    </location>
</feature>
<evidence type="ECO:0000313" key="3">
    <source>
        <dbReference type="EMBL" id="KAH9493290.1"/>
    </source>
</evidence>
<feature type="transmembrane region" description="Helical" evidence="2">
    <location>
        <begin position="1570"/>
        <end position="1588"/>
    </location>
</feature>
<gene>
    <name evidence="3" type="ORF">DERF_014049</name>
</gene>
<reference evidence="3" key="1">
    <citation type="submission" date="2013-05" db="EMBL/GenBank/DDBJ databases">
        <authorList>
            <person name="Yim A.K.Y."/>
            <person name="Chan T.F."/>
            <person name="Ji K.M."/>
            <person name="Liu X.Y."/>
            <person name="Zhou J.W."/>
            <person name="Li R.Q."/>
            <person name="Yang K.Y."/>
            <person name="Li J."/>
            <person name="Li M."/>
            <person name="Law P.T.W."/>
            <person name="Wu Y.L."/>
            <person name="Cai Z.L."/>
            <person name="Qin H."/>
            <person name="Bao Y."/>
            <person name="Leung R.K.K."/>
            <person name="Ng P.K.S."/>
            <person name="Zou J."/>
            <person name="Zhong X.J."/>
            <person name="Ran P.X."/>
            <person name="Zhong N.S."/>
            <person name="Liu Z.G."/>
            <person name="Tsui S.K.W."/>
        </authorList>
    </citation>
    <scope>NUCLEOTIDE SEQUENCE</scope>
    <source>
        <strain evidence="3">Derf</strain>
        <tissue evidence="3">Whole organism</tissue>
    </source>
</reference>
<feature type="transmembrane region" description="Helical" evidence="2">
    <location>
        <begin position="518"/>
        <end position="540"/>
    </location>
</feature>
<feature type="transmembrane region" description="Helical" evidence="2">
    <location>
        <begin position="1447"/>
        <end position="1466"/>
    </location>
</feature>
<feature type="transmembrane region" description="Helical" evidence="2">
    <location>
        <begin position="1376"/>
        <end position="1396"/>
    </location>
</feature>
<keyword evidence="2" id="KW-0812">Transmembrane</keyword>
<feature type="transmembrane region" description="Helical" evidence="2">
    <location>
        <begin position="27"/>
        <end position="49"/>
    </location>
</feature>
<feature type="transmembrane region" description="Helical" evidence="2">
    <location>
        <begin position="1049"/>
        <end position="1068"/>
    </location>
</feature>
<sequence length="1889" mass="225984">MKKKYSQLNDTEKFLENSSSSSSSSPFMVPSIVTINLFIVVDPFTFTLIHSNVVVAIVKTENIMLILIKILLYIPLAIRKLCWPTTNEYFQQIATIMNGLHRDHNDKIIKSHNHIVCYLRMESARYLFIYLAPLSHNYRLLLFDAGIMLNMTIEINLILSFMFFWLANLYENFFHSKYYDTNIILINVMIERKDPNESIFPSIRKSSYGQRQQINFYQFIMQHFLMLGCYYEFQILSNRNYFFQPNQSLVVCIMKIFSTQLNALFLFFDGLLLIHMAELLATFIIGFEWIIRLNYQQIFCHLNQWPIDHLNIRFVRQFLWYNYHLFRFVDDVLRSYSHFFLIFLFYNWPSNLYIIGTLMRLHVTGRQNLYLESLIISVFLQECFGIFWIHYICTKYSKRIHYSIGLRQLLGLTTATTMIQTTKIPSSFSSSLSMQWKLMDYIEKFHTKKRYGFSYGKYGAIDISSFIRFGIHETLMINHHHHHYYYDFNGNCIHIWKNFRQKKSLLIDSNGKKNYFPLLIYFLCYESLRSFLIYSLPLSYDQRIWMFDPAIFMHTTNETNLMLFINIVAIIYVYKDFFSINNRCLNRILIDIVCGNNRNTTTTSSLSKKRYLKIILSKSNQNNLSRLICKRNHIHMIRRNIQNVLIFTVVCYAQYRNIQQVAANRDYNNNNNTFLIDLLQWLKIFIVQLNCFNCFMDAIFIFMMIELLFTFMLSFSLVIFYKYHIISMKINQLRSSSSSASSSSSSSSSSRRRMNQRYLIEKFLKQNCHLFLFVTNVMQAYSKLFFLFLLCGLSTNIYILASLQRLKQQYIIINNDDHDVNEIYFPILFFIICCSMQTTGMFVIHYICTQYSKHIHMNGTKSLMYLNTITTNDNLIDDCNRNLNLHFHWKLCLHIEKFHTKKPYGFTYGRFGIISMAGFVRNSSILTAESLRFSLLYMIPLTYDQRLAMFDMLIVLKTTIEFELLVMMAIVAMYYLYKNFYSSKHRHINMVLIDAIVRNKDPDESIFPRRTSSSSSSSSTTMIKTFESKFLRHHLQIHLWRRNCEMTTIVLLFIYLIHLIHVNGTYFFHPQSSIYLIMIKILAINFGCLCLSFDTIICLNMCESIYLFITGFRLIIKTKYNEINNEIKLVDHIYDHRLTMIMIRKFMTKNCHLFTFVVHIMCIYSKFFFILLLGYVPAHLCFFVLYIHQRQNNQLEWLTSLFLILNHINGSIGIFIIHVICTRFTEQIHSHNIQRLMYRLSYKRRLSPLSNINIHLHWRIHDYIEKFHTNKPYGFQYGNFGHINLSSFTMRIMFILIKILLYLPLAIRKWCWPTTIEYFQQIGTIMNGLHRNHNDNIIKSHNHLVRHLRIESARYLFIYLAPLPYNYRLLMFDMGIVLNMTIEINLILSFMLFWMANLYENFFHSKYYDKNIILINVMVERKDPNESIFALIKKSSYGQRQHRNERINFYQFILKHFLIFGFYFGLRQILLHRNYFLQPNQSLGVCIMKIFLTQLNGSLVFFDGLLIIHMAELLSTFILGFEWIIRLNYQQIFRHLNQWPIDHFNIRFVRQFLCYNYHLFRFVDDVLRSYSHFFLIFLIYNWPLNLYLIGTLMRLHITGQQNLYLESLIISVFLQECFGIFFIHYICTKYSKRIHYSIGLRQLMGLTATTMIQTTKIPSSSTSSSSNGKKRQQQQQQHNDEKMKMKNISSLRMQWKLMNYIEKFHTKNRYGFSYGKYGAIDLSSFIRFLLIYCKMVMMTYKIMMLILIKILLHILLATRKWCWPTTMEYFQQIATIMNGLHRDHNDKIIKSHNHIVRYLRMESARYLFIYLAPLPYNYRLLTLERKKNHFSKVESSKISNQRYGRQEKMKNDPVNMINQSMIVYRNMIDKFLSDIRHGGGATTFTSGRC</sequence>
<feature type="region of interest" description="Disordered" evidence="1">
    <location>
        <begin position="1657"/>
        <end position="1682"/>
    </location>
</feature>
<feature type="transmembrane region" description="Helical" evidence="2">
    <location>
        <begin position="336"/>
        <end position="354"/>
    </location>
</feature>